<dbReference type="InterPro" id="IPR011659">
    <property type="entry name" value="WD40"/>
</dbReference>
<dbReference type="Pfam" id="PF16472">
    <property type="entry name" value="DUF5050"/>
    <property type="match status" value="1"/>
</dbReference>
<keyword evidence="4" id="KW-1185">Reference proteome</keyword>
<dbReference type="Gene3D" id="2.120.10.30">
    <property type="entry name" value="TolB, C-terminal domain"/>
    <property type="match status" value="1"/>
</dbReference>
<dbReference type="OrthoDB" id="8432779at2"/>
<name>I7A3S4_MELRP</name>
<feature type="domain" description="Prolow-density lipoprotein receptor-related protein 1-like beta-propeller" evidence="2">
    <location>
        <begin position="241"/>
        <end position="403"/>
    </location>
</feature>
<reference evidence="3 4" key="1">
    <citation type="journal article" date="2013" name="PLoS ONE">
        <title>Genomic analysis of Melioribacter roseus, facultatively anaerobic organotrophic bacterium representing a novel deep lineage within Bacteriodetes/Chlorobi group.</title>
        <authorList>
            <person name="Kadnikov V.V."/>
            <person name="Mardanov A.V."/>
            <person name="Podosokorskaya O.A."/>
            <person name="Gavrilov S.N."/>
            <person name="Kublanov I.V."/>
            <person name="Beletsky A.V."/>
            <person name="Bonch-Osmolovskaya E.A."/>
            <person name="Ravin N.V."/>
        </authorList>
    </citation>
    <scope>NUCLEOTIDE SEQUENCE [LARGE SCALE GENOMIC DNA]</scope>
    <source>
        <strain evidence="4">JCM 17771 / P3M-2</strain>
    </source>
</reference>
<dbReference type="PATRIC" id="fig|1191523.3.peg.2768"/>
<dbReference type="STRING" id="1191523.MROS_2633"/>
<dbReference type="PANTHER" id="PTHR36842:SF1">
    <property type="entry name" value="PROTEIN TOLB"/>
    <property type="match status" value="1"/>
</dbReference>
<accession>I7A3S4</accession>
<evidence type="ECO:0000313" key="3">
    <source>
        <dbReference type="EMBL" id="AFN75863.1"/>
    </source>
</evidence>
<dbReference type="KEGG" id="mro:MROS_2633"/>
<proteinExistence type="inferred from homology"/>
<dbReference type="eggNOG" id="COG0823">
    <property type="taxonomic scope" value="Bacteria"/>
</dbReference>
<dbReference type="InterPro" id="IPR032485">
    <property type="entry name" value="LRP1-like_beta_prop"/>
</dbReference>
<dbReference type="Proteomes" id="UP000009011">
    <property type="component" value="Chromosome"/>
</dbReference>
<protein>
    <submittedName>
        <fullName evidence="3">Periplasmic component of the Tol biopolymer transport system-like protein</fullName>
    </submittedName>
</protein>
<evidence type="ECO:0000259" key="2">
    <source>
        <dbReference type="Pfam" id="PF16472"/>
    </source>
</evidence>
<dbReference type="RefSeq" id="WP_014857293.1">
    <property type="nucleotide sequence ID" value="NC_018178.1"/>
</dbReference>
<gene>
    <name evidence="3" type="ordered locus">MROS_2633</name>
</gene>
<dbReference type="HOGENOM" id="CLU_531981_0_0_10"/>
<comment type="similarity">
    <text evidence="1">Belongs to the TolB family.</text>
</comment>
<evidence type="ECO:0000313" key="4">
    <source>
        <dbReference type="Proteomes" id="UP000009011"/>
    </source>
</evidence>
<dbReference type="Pfam" id="PF07676">
    <property type="entry name" value="PD40"/>
    <property type="match status" value="1"/>
</dbReference>
<dbReference type="InterPro" id="IPR011042">
    <property type="entry name" value="6-blade_b-propeller_TolB-like"/>
</dbReference>
<sequence length="482" mass="54665">MKYLFLFFIPIMIYSQNFIGQSSDVGKVNIKGESLYDSIKKAYVITGSGENIWGYEDAFHFVWEKVEGDIFMETDIEWIGEGKHPHRKGGLMFRAGLSENDPYVDIVVHGDGLISMQFRKEKGGETSEIKSNVKPPVKLMLEKNADQYTASLLKGSIIYPVGTISLNLSDSLYAGIVVCSHDSTVSEKAVFRNVNLKFQKPLNRERKVESTIEIFDLETRTRKIFYRSREHFEAPNWSPDNKFIYFNKEGKIYRIALDGKIPEAVNTDFAIHCNNDHGLSADGKMLAISNHDKDGLSRIYVLPGDGGIPQLVTRKGPSYWHGWSPDSKYLVYCAERNGNFDIYKIDIDGKNEIRLTDAEGLDDGPEFSPDGKYIYFNSERTGKMKIWRMDADGGNQTQITADEFNDWFPHPSPDNKYIVFLSYAPDVTGHPPNKNVLLRLLNLQDGSIETIAELFGGQGTINVPSWSPDGKRFAFVSYRLIY</sequence>
<evidence type="ECO:0000256" key="1">
    <source>
        <dbReference type="ARBA" id="ARBA00009820"/>
    </source>
</evidence>
<dbReference type="AlphaFoldDB" id="I7A3S4"/>
<organism evidence="3 4">
    <name type="scientific">Melioribacter roseus (strain DSM 23840 / JCM 17771 / VKM B-2668 / P3M-2)</name>
    <dbReference type="NCBI Taxonomy" id="1191523"/>
    <lineage>
        <taxon>Bacteria</taxon>
        <taxon>Pseudomonadati</taxon>
        <taxon>Ignavibacteriota</taxon>
        <taxon>Ignavibacteria</taxon>
        <taxon>Ignavibacteriales</taxon>
        <taxon>Melioribacteraceae</taxon>
        <taxon>Melioribacter</taxon>
    </lineage>
</organism>
<dbReference type="PANTHER" id="PTHR36842">
    <property type="entry name" value="PROTEIN TOLB HOMOLOG"/>
    <property type="match status" value="1"/>
</dbReference>
<dbReference type="SUPFAM" id="SSF82171">
    <property type="entry name" value="DPP6 N-terminal domain-like"/>
    <property type="match status" value="1"/>
</dbReference>
<dbReference type="EMBL" id="CP003557">
    <property type="protein sequence ID" value="AFN75863.1"/>
    <property type="molecule type" value="Genomic_DNA"/>
</dbReference>